<dbReference type="GO" id="GO:0003676">
    <property type="term" value="F:nucleic acid binding"/>
    <property type="evidence" value="ECO:0007669"/>
    <property type="project" value="InterPro"/>
</dbReference>
<name>A0A0F8YU23_9ZZZZ</name>
<sequence>VKCPDCLVEREIHRRTLSDCKRKGNTICHKCKMKRATLSIKNIPGYLNVIDWNVKKEQALVECPYCQKRFSKKREEIRSTKHSICLQCFRRNIQYRDCHVEDIEGKIIVLEQYHDSVGNSARSLVKCPFCKKKRVVYRQYILDHRSTICVCCSSRNRAGEKHPQWKGGHRYYYGHEWERIAKSIRERDGLRCMYPECTKIGKSLHVHHIKPYRISRDNSANNLITLCRKHHLWADRNLKDSVDMLREIVSRLENKHP</sequence>
<feature type="domain" description="HNH nuclease" evidence="1">
    <location>
        <begin position="179"/>
        <end position="232"/>
    </location>
</feature>
<dbReference type="Pfam" id="PF01844">
    <property type="entry name" value="HNH"/>
    <property type="match status" value="1"/>
</dbReference>
<dbReference type="InterPro" id="IPR003615">
    <property type="entry name" value="HNH_nuc"/>
</dbReference>
<evidence type="ECO:0000259" key="1">
    <source>
        <dbReference type="SMART" id="SM00507"/>
    </source>
</evidence>
<dbReference type="GO" id="GO:0004519">
    <property type="term" value="F:endonuclease activity"/>
    <property type="evidence" value="ECO:0007669"/>
    <property type="project" value="InterPro"/>
</dbReference>
<organism evidence="2">
    <name type="scientific">marine sediment metagenome</name>
    <dbReference type="NCBI Taxonomy" id="412755"/>
    <lineage>
        <taxon>unclassified sequences</taxon>
        <taxon>metagenomes</taxon>
        <taxon>ecological metagenomes</taxon>
    </lineage>
</organism>
<dbReference type="EMBL" id="LAZR01051532">
    <property type="protein sequence ID" value="KKK84943.1"/>
    <property type="molecule type" value="Genomic_DNA"/>
</dbReference>
<dbReference type="Gene3D" id="1.10.30.50">
    <property type="match status" value="1"/>
</dbReference>
<comment type="caution">
    <text evidence="2">The sequence shown here is derived from an EMBL/GenBank/DDBJ whole genome shotgun (WGS) entry which is preliminary data.</text>
</comment>
<protein>
    <recommendedName>
        <fullName evidence="1">HNH nuclease domain-containing protein</fullName>
    </recommendedName>
</protein>
<dbReference type="CDD" id="cd00085">
    <property type="entry name" value="HNHc"/>
    <property type="match status" value="1"/>
</dbReference>
<dbReference type="AlphaFoldDB" id="A0A0F8YU23"/>
<dbReference type="SMART" id="SM00507">
    <property type="entry name" value="HNHc"/>
    <property type="match status" value="1"/>
</dbReference>
<gene>
    <name evidence="2" type="ORF">LCGC14_2778270</name>
</gene>
<dbReference type="InterPro" id="IPR002711">
    <property type="entry name" value="HNH"/>
</dbReference>
<reference evidence="2" key="1">
    <citation type="journal article" date="2015" name="Nature">
        <title>Complex archaea that bridge the gap between prokaryotes and eukaryotes.</title>
        <authorList>
            <person name="Spang A."/>
            <person name="Saw J.H."/>
            <person name="Jorgensen S.L."/>
            <person name="Zaremba-Niedzwiedzka K."/>
            <person name="Martijn J."/>
            <person name="Lind A.E."/>
            <person name="van Eijk R."/>
            <person name="Schleper C."/>
            <person name="Guy L."/>
            <person name="Ettema T.J."/>
        </authorList>
    </citation>
    <scope>NUCLEOTIDE SEQUENCE</scope>
</reference>
<feature type="non-terminal residue" evidence="2">
    <location>
        <position position="1"/>
    </location>
</feature>
<proteinExistence type="predicted"/>
<accession>A0A0F8YU23</accession>
<dbReference type="GO" id="GO:0008270">
    <property type="term" value="F:zinc ion binding"/>
    <property type="evidence" value="ECO:0007669"/>
    <property type="project" value="InterPro"/>
</dbReference>
<evidence type="ECO:0000313" key="2">
    <source>
        <dbReference type="EMBL" id="KKK84943.1"/>
    </source>
</evidence>